<evidence type="ECO:0000259" key="6">
    <source>
        <dbReference type="Pfam" id="PF00441"/>
    </source>
</evidence>
<comment type="similarity">
    <text evidence="2">Belongs to the acyl-CoA dehydrogenase family.</text>
</comment>
<proteinExistence type="inferred from homology"/>
<keyword evidence="3" id="KW-0285">Flavoprotein</keyword>
<dbReference type="PANTHER" id="PTHR43884:SF20">
    <property type="entry name" value="ACYL-COA DEHYDROGENASE FADE28"/>
    <property type="match status" value="1"/>
</dbReference>
<dbReference type="InterPro" id="IPR013786">
    <property type="entry name" value="AcylCoA_DH/ox_N"/>
</dbReference>
<comment type="cofactor">
    <cofactor evidence="1">
        <name>FAD</name>
        <dbReference type="ChEBI" id="CHEBI:57692"/>
    </cofactor>
</comment>
<organism evidence="8 9">
    <name type="scientific">Sphingopyxis panaciterrulae</name>
    <dbReference type="NCBI Taxonomy" id="462372"/>
    <lineage>
        <taxon>Bacteria</taxon>
        <taxon>Pseudomonadati</taxon>
        <taxon>Pseudomonadota</taxon>
        <taxon>Alphaproteobacteria</taxon>
        <taxon>Sphingomonadales</taxon>
        <taxon>Sphingomonadaceae</taxon>
        <taxon>Sphingopyxis</taxon>
    </lineage>
</organism>
<dbReference type="Proteomes" id="UP000537161">
    <property type="component" value="Unassembled WGS sequence"/>
</dbReference>
<keyword evidence="5" id="KW-0560">Oxidoreductase</keyword>
<dbReference type="GO" id="GO:0050660">
    <property type="term" value="F:flavin adenine dinucleotide binding"/>
    <property type="evidence" value="ECO:0007669"/>
    <property type="project" value="InterPro"/>
</dbReference>
<evidence type="ECO:0000256" key="4">
    <source>
        <dbReference type="ARBA" id="ARBA00022827"/>
    </source>
</evidence>
<dbReference type="Pfam" id="PF00441">
    <property type="entry name" value="Acyl-CoA_dh_1"/>
    <property type="match status" value="1"/>
</dbReference>
<protein>
    <submittedName>
        <fullName evidence="8">Alkylation response protein AidB-like acyl-CoA dehydrogenase</fullName>
    </submittedName>
</protein>
<dbReference type="AlphaFoldDB" id="A0A7W9B748"/>
<evidence type="ECO:0000256" key="3">
    <source>
        <dbReference type="ARBA" id="ARBA00022630"/>
    </source>
</evidence>
<dbReference type="InterPro" id="IPR009100">
    <property type="entry name" value="AcylCoA_DH/oxidase_NM_dom_sf"/>
</dbReference>
<evidence type="ECO:0000256" key="2">
    <source>
        <dbReference type="ARBA" id="ARBA00009347"/>
    </source>
</evidence>
<dbReference type="Gene3D" id="1.20.140.10">
    <property type="entry name" value="Butyryl-CoA Dehydrogenase, subunit A, domain 3"/>
    <property type="match status" value="1"/>
</dbReference>
<keyword evidence="9" id="KW-1185">Reference proteome</keyword>
<dbReference type="Pfam" id="PF02771">
    <property type="entry name" value="Acyl-CoA_dh_N"/>
    <property type="match status" value="1"/>
</dbReference>
<dbReference type="EMBL" id="JACIJH010000009">
    <property type="protein sequence ID" value="MBB5707432.1"/>
    <property type="molecule type" value="Genomic_DNA"/>
</dbReference>
<dbReference type="InterPro" id="IPR036250">
    <property type="entry name" value="AcylCo_DH-like_C"/>
</dbReference>
<dbReference type="SUPFAM" id="SSF47203">
    <property type="entry name" value="Acyl-CoA dehydrogenase C-terminal domain-like"/>
    <property type="match status" value="1"/>
</dbReference>
<dbReference type="PANTHER" id="PTHR43884">
    <property type="entry name" value="ACYL-COA DEHYDROGENASE"/>
    <property type="match status" value="1"/>
</dbReference>
<evidence type="ECO:0000259" key="7">
    <source>
        <dbReference type="Pfam" id="PF02771"/>
    </source>
</evidence>
<keyword evidence="4" id="KW-0274">FAD</keyword>
<reference evidence="8 9" key="1">
    <citation type="submission" date="2020-08" db="EMBL/GenBank/DDBJ databases">
        <title>Genomic Encyclopedia of Type Strains, Phase IV (KMG-IV): sequencing the most valuable type-strain genomes for metagenomic binning, comparative biology and taxonomic classification.</title>
        <authorList>
            <person name="Goeker M."/>
        </authorList>
    </citation>
    <scope>NUCLEOTIDE SEQUENCE [LARGE SCALE GENOMIC DNA]</scope>
    <source>
        <strain evidence="8 9">DSM 27163</strain>
    </source>
</reference>
<evidence type="ECO:0000256" key="1">
    <source>
        <dbReference type="ARBA" id="ARBA00001974"/>
    </source>
</evidence>
<dbReference type="InterPro" id="IPR037069">
    <property type="entry name" value="AcylCoA_DH/ox_N_sf"/>
</dbReference>
<sequence length="335" mass="35956">MDLLPSDDQQQIVDTIKDFLRNEAPVDRLREFGAIGNPDALLWPQLGELGFFALGLPDDRGGVGLSAAEEMLAFQQFGYHLVSPGIFGLVLGARIAAFAGEDALRDELLAGGIKVGLANSRGAAGAADEYHLFEAEEAAWVLLVSEEGAALYPRDAFSEIVRVNSTDSALVLERAKLSGAPRVAISAETDNIHDRALMLMGAYAVGVSEGARDLAVDYSKIREQFGKPIGAFQSIKHVCADMAIRSEAALCQASFAALVMDEGSPDTPFHATASKIVACETAVRNAADCIQVHGAFGFTAEANVHHYLKRAHVADMMWGSLREQRRRILTFPTPA</sequence>
<evidence type="ECO:0000313" key="9">
    <source>
        <dbReference type="Proteomes" id="UP000537161"/>
    </source>
</evidence>
<comment type="caution">
    <text evidence="8">The sequence shown here is derived from an EMBL/GenBank/DDBJ whole genome shotgun (WGS) entry which is preliminary data.</text>
</comment>
<feature type="domain" description="Acyl-CoA dehydrogenase/oxidase C-terminal" evidence="6">
    <location>
        <begin position="199"/>
        <end position="328"/>
    </location>
</feature>
<dbReference type="SUPFAM" id="SSF56645">
    <property type="entry name" value="Acyl-CoA dehydrogenase NM domain-like"/>
    <property type="match status" value="1"/>
</dbReference>
<feature type="domain" description="Acyl-CoA dehydrogenase/oxidase N-terminal" evidence="7">
    <location>
        <begin position="6"/>
        <end position="110"/>
    </location>
</feature>
<dbReference type="GO" id="GO:0003995">
    <property type="term" value="F:acyl-CoA dehydrogenase activity"/>
    <property type="evidence" value="ECO:0007669"/>
    <property type="project" value="TreeGrafter"/>
</dbReference>
<gene>
    <name evidence="8" type="ORF">FHR21_002798</name>
</gene>
<dbReference type="RefSeq" id="WP_184099254.1">
    <property type="nucleotide sequence ID" value="NZ_JACIJH010000009.1"/>
</dbReference>
<dbReference type="InterPro" id="IPR009075">
    <property type="entry name" value="AcylCo_DH/oxidase_C"/>
</dbReference>
<evidence type="ECO:0000313" key="8">
    <source>
        <dbReference type="EMBL" id="MBB5707432.1"/>
    </source>
</evidence>
<name>A0A7W9B748_9SPHN</name>
<dbReference type="Gene3D" id="1.10.540.10">
    <property type="entry name" value="Acyl-CoA dehydrogenase/oxidase, N-terminal domain"/>
    <property type="match status" value="1"/>
</dbReference>
<evidence type="ECO:0000256" key="5">
    <source>
        <dbReference type="ARBA" id="ARBA00023002"/>
    </source>
</evidence>
<accession>A0A7W9B748</accession>